<dbReference type="NCBIfam" id="TIGR01325">
    <property type="entry name" value="O_suc_HS_sulf"/>
    <property type="match status" value="1"/>
</dbReference>
<dbReference type="PANTHER" id="PTHR11808:SF80">
    <property type="entry name" value="CYSTATHIONINE GAMMA-LYASE"/>
    <property type="match status" value="1"/>
</dbReference>
<dbReference type="GO" id="GO:0071266">
    <property type="term" value="P:'de novo' L-methionine biosynthetic process"/>
    <property type="evidence" value="ECO:0007669"/>
    <property type="project" value="UniProtKB-UniRule"/>
</dbReference>
<dbReference type="GeneID" id="95334008"/>
<dbReference type="FunFam" id="3.40.640.10:FF:000046">
    <property type="entry name" value="Cystathionine gamma-lyase"/>
    <property type="match status" value="1"/>
</dbReference>
<dbReference type="InterPro" id="IPR006234">
    <property type="entry name" value="O-succ-hSer_sulfhydrylase"/>
</dbReference>
<dbReference type="PROSITE" id="PS00868">
    <property type="entry name" value="CYS_MET_METAB_PP"/>
    <property type="match status" value="1"/>
</dbReference>
<evidence type="ECO:0000256" key="1">
    <source>
        <dbReference type="ARBA" id="ARBA00001933"/>
    </source>
</evidence>
<dbReference type="GO" id="GO:0005737">
    <property type="term" value="C:cytoplasm"/>
    <property type="evidence" value="ECO:0007669"/>
    <property type="project" value="TreeGrafter"/>
</dbReference>
<dbReference type="InterPro" id="IPR015422">
    <property type="entry name" value="PyrdxlP-dep_Trfase_small"/>
</dbReference>
<evidence type="ECO:0000313" key="7">
    <source>
        <dbReference type="Proteomes" id="UP000000239"/>
    </source>
</evidence>
<dbReference type="UniPathway" id="UPA00051">
    <property type="reaction ID" value="UER00449"/>
</dbReference>
<dbReference type="Pfam" id="PF01053">
    <property type="entry name" value="Cys_Met_Meta_PP"/>
    <property type="match status" value="1"/>
</dbReference>
<dbReference type="PANTHER" id="PTHR11808">
    <property type="entry name" value="TRANS-SULFURATION ENZYME FAMILY MEMBER"/>
    <property type="match status" value="1"/>
</dbReference>
<dbReference type="EC" id="2.5.1.-" evidence="3"/>
<evidence type="ECO:0000313" key="6">
    <source>
        <dbReference type="EMBL" id="ABE58623.1"/>
    </source>
</evidence>
<accession>Q1QY35</accession>
<dbReference type="AlphaFoldDB" id="Q1QY35"/>
<organism evidence="6 7">
    <name type="scientific">Chromohalobacter israelensis (strain ATCC BAA-138 / DSM 3043 / CIP 106854 / NCIMB 13768 / 1H11)</name>
    <name type="common">Chromohalobacter salexigens</name>
    <dbReference type="NCBI Taxonomy" id="290398"/>
    <lineage>
        <taxon>Bacteria</taxon>
        <taxon>Pseudomonadati</taxon>
        <taxon>Pseudomonadota</taxon>
        <taxon>Gammaproteobacteria</taxon>
        <taxon>Oceanospirillales</taxon>
        <taxon>Halomonadaceae</taxon>
        <taxon>Chromohalobacter</taxon>
    </lineage>
</organism>
<name>Q1QY35_CHRI1</name>
<dbReference type="HOGENOM" id="CLU_018986_2_0_6"/>
<dbReference type="EMBL" id="CP000285">
    <property type="protein sequence ID" value="ABE58623.1"/>
    <property type="molecule type" value="Genomic_DNA"/>
</dbReference>
<dbReference type="InterPro" id="IPR000277">
    <property type="entry name" value="Cys/Met-Metab_PyrdxlP-dep_enz"/>
</dbReference>
<dbReference type="NCBIfam" id="NF006003">
    <property type="entry name" value="PRK08133.1"/>
    <property type="match status" value="1"/>
</dbReference>
<gene>
    <name evidence="3" type="primary">metZ</name>
    <name evidence="6" type="ordered locus">Csal_1268</name>
</gene>
<proteinExistence type="inferred from homology"/>
<dbReference type="InterPro" id="IPR015424">
    <property type="entry name" value="PyrdxlP-dep_Trfase"/>
</dbReference>
<keyword evidence="3" id="KW-0486">Methionine biosynthesis</keyword>
<comment type="catalytic activity">
    <reaction evidence="3">
        <text>O-succinyl-L-homoserine + hydrogen sulfide = L-homocysteine + succinate</text>
        <dbReference type="Rhea" id="RHEA:27826"/>
        <dbReference type="ChEBI" id="CHEBI:29919"/>
        <dbReference type="ChEBI" id="CHEBI:30031"/>
        <dbReference type="ChEBI" id="CHEBI:57661"/>
        <dbReference type="ChEBI" id="CHEBI:58199"/>
    </reaction>
</comment>
<dbReference type="GO" id="GO:0019346">
    <property type="term" value="P:transsulfuration"/>
    <property type="evidence" value="ECO:0007669"/>
    <property type="project" value="InterPro"/>
</dbReference>
<sequence length="402" mass="43200">MADEIHEALALDTLAIRAGHERTHEQEHGEPIFPTSSFVYDSAAEAARKFSGEEPGNIYSRFTNPTVRTFEQRLAALEGGERCVATSSGMAAILSTALAFLQAGDEIVASRSLFGSTVSLFDKYLGKLGIVTHYVELGDLDAWEAAITPSTRLLFAETPSNPLSEVVDIAALAEIAHRHGAWLAIDNCFLTPALQRPLDLGADLVIHSATKYLDGQGRAIGGAVVGSSEMLQELVGVVRTCGPCMSPFNAWIFLKGLETLSLRMKAHDENAQALARWLEAQPEIARVHYSGLEGHPQHALAKRQQRGFGAVLGVEVKGGRDGAWTLIDNSRLMSITGNLGDVKTTVTHPATTTHARLSDAQKAAAGISEGLIRIAVGLEALDDLKRDIRRGLDRLADVPGIR</sequence>
<comment type="similarity">
    <text evidence="3">Belongs to the trans-sulfuration enzymes family. MetZ subfamily.</text>
</comment>
<comment type="pathway">
    <text evidence="3">Amino-acid biosynthesis; L-methionine biosynthesis via de novo pathway; L-homocysteine from O-succinyl-L-homoserine: step 1/1.</text>
</comment>
<dbReference type="GO" id="GO:0030170">
    <property type="term" value="F:pyridoxal phosphate binding"/>
    <property type="evidence" value="ECO:0007669"/>
    <property type="project" value="UniProtKB-UniRule"/>
</dbReference>
<dbReference type="RefSeq" id="WP_011506569.1">
    <property type="nucleotide sequence ID" value="NC_007963.1"/>
</dbReference>
<protein>
    <recommendedName>
        <fullName evidence="3">O-succinylhomoserine sulfhydrylase</fullName>
        <shortName evidence="3">OSH sulfhydrylase</shortName>
        <shortName evidence="3">OSHS sulfhydrylase</shortName>
        <ecNumber evidence="3">2.5.1.-</ecNumber>
    </recommendedName>
</protein>
<evidence type="ECO:0000256" key="3">
    <source>
        <dbReference type="HAMAP-Rule" id="MF_02056"/>
    </source>
</evidence>
<keyword evidence="3 6" id="KW-0808">Transferase</keyword>
<dbReference type="HAMAP" id="MF_02056">
    <property type="entry name" value="MetZ"/>
    <property type="match status" value="1"/>
</dbReference>
<dbReference type="InterPro" id="IPR015421">
    <property type="entry name" value="PyrdxlP-dep_Trfase_major"/>
</dbReference>
<evidence type="ECO:0000256" key="5">
    <source>
        <dbReference type="RuleBase" id="RU362118"/>
    </source>
</evidence>
<dbReference type="PIRSF" id="PIRSF001434">
    <property type="entry name" value="CGS"/>
    <property type="match status" value="1"/>
</dbReference>
<evidence type="ECO:0000256" key="2">
    <source>
        <dbReference type="ARBA" id="ARBA00022898"/>
    </source>
</evidence>
<dbReference type="OrthoDB" id="9805807at2"/>
<dbReference type="CDD" id="cd00614">
    <property type="entry name" value="CGS_like"/>
    <property type="match status" value="1"/>
</dbReference>
<keyword evidence="3" id="KW-0028">Amino-acid biosynthesis</keyword>
<comment type="function">
    <text evidence="3">Catalyzes the formation of L-homocysteine from O-succinyl-L-homoserine (OSHS) and hydrogen sulfide.</text>
</comment>
<reference evidence="6 7" key="1">
    <citation type="journal article" date="2011" name="Stand. Genomic Sci.">
        <title>Complete genome sequence of the halophilic and highly halotolerant Chromohalobacter salexigens type strain (1H11(T)).</title>
        <authorList>
            <person name="Copeland A."/>
            <person name="O'Connor K."/>
            <person name="Lucas S."/>
            <person name="Lapidus A."/>
            <person name="Berry K.W."/>
            <person name="Detter J.C."/>
            <person name="Del Rio T.G."/>
            <person name="Hammon N."/>
            <person name="Dalin E."/>
            <person name="Tice H."/>
            <person name="Pitluck S."/>
            <person name="Bruce D."/>
            <person name="Goodwin L."/>
            <person name="Han C."/>
            <person name="Tapia R."/>
            <person name="Saunders E."/>
            <person name="Schmutz J."/>
            <person name="Brettin T."/>
            <person name="Larimer F."/>
            <person name="Land M."/>
            <person name="Hauser L."/>
            <person name="Vargas C."/>
            <person name="Nieto J.J."/>
            <person name="Kyrpides N.C."/>
            <person name="Ivanova N."/>
            <person name="Goker M."/>
            <person name="Klenk H.P."/>
            <person name="Csonka L.N."/>
            <person name="Woyke T."/>
        </authorList>
    </citation>
    <scope>NUCLEOTIDE SEQUENCE [LARGE SCALE GENOMIC DNA]</scope>
    <source>
        <strain evidence="7">ATCC BAA-138 / DSM 3043 / CIP 106854 / NCIMB 13768 / 1H11</strain>
    </source>
</reference>
<dbReference type="GO" id="GO:0016846">
    <property type="term" value="F:carbon-sulfur lyase activity"/>
    <property type="evidence" value="ECO:0007669"/>
    <property type="project" value="TreeGrafter"/>
</dbReference>
<dbReference type="SUPFAM" id="SSF53383">
    <property type="entry name" value="PLP-dependent transferases"/>
    <property type="match status" value="1"/>
</dbReference>
<dbReference type="GO" id="GO:0071268">
    <property type="term" value="P:homocysteine biosynthetic process"/>
    <property type="evidence" value="ECO:0007669"/>
    <property type="project" value="InterPro"/>
</dbReference>
<keyword evidence="2 3" id="KW-0663">Pyridoxal phosphate</keyword>
<evidence type="ECO:0000256" key="4">
    <source>
        <dbReference type="PIRSR" id="PIRSR001434-2"/>
    </source>
</evidence>
<comment type="cofactor">
    <cofactor evidence="1 3 5">
        <name>pyridoxal 5'-phosphate</name>
        <dbReference type="ChEBI" id="CHEBI:597326"/>
    </cofactor>
</comment>
<keyword evidence="7" id="KW-1185">Reference proteome</keyword>
<dbReference type="Gene3D" id="3.40.640.10">
    <property type="entry name" value="Type I PLP-dependent aspartate aminotransferase-like (Major domain)"/>
    <property type="match status" value="1"/>
</dbReference>
<dbReference type="STRING" id="290398.Csal_1268"/>
<dbReference type="Proteomes" id="UP000000239">
    <property type="component" value="Chromosome"/>
</dbReference>
<dbReference type="Gene3D" id="3.90.1150.10">
    <property type="entry name" value="Aspartate Aminotransferase, domain 1"/>
    <property type="match status" value="1"/>
</dbReference>
<dbReference type="eggNOG" id="COG0626">
    <property type="taxonomic scope" value="Bacteria"/>
</dbReference>
<feature type="modified residue" description="N6-(pyridoxal phosphate)lysine" evidence="3 4">
    <location>
        <position position="211"/>
    </location>
</feature>
<dbReference type="GO" id="GO:0016765">
    <property type="term" value="F:transferase activity, transferring alkyl or aryl (other than methyl) groups"/>
    <property type="evidence" value="ECO:0007669"/>
    <property type="project" value="UniProtKB-UniRule"/>
</dbReference>
<dbReference type="InterPro" id="IPR054542">
    <property type="entry name" value="Cys_met_metab_PP"/>
</dbReference>
<comment type="subunit">
    <text evidence="3">Homotetramer.</text>
</comment>
<dbReference type="KEGG" id="csa:Csal_1268"/>